<keyword evidence="11" id="KW-1185">Reference proteome</keyword>
<dbReference type="InterPro" id="IPR001128">
    <property type="entry name" value="Cyt_P450"/>
</dbReference>
<keyword evidence="8" id="KW-0349">Heme</keyword>
<dbReference type="OrthoDB" id="6692864at2759"/>
<evidence type="ECO:0000256" key="9">
    <source>
        <dbReference type="SAM" id="MobiDB-lite"/>
    </source>
</evidence>
<evidence type="ECO:0000256" key="5">
    <source>
        <dbReference type="ARBA" id="ARBA00023002"/>
    </source>
</evidence>
<dbReference type="InterPro" id="IPR036396">
    <property type="entry name" value="Cyt_P450_sf"/>
</dbReference>
<organism evidence="10 11">
    <name type="scientific">Dentipellis fragilis</name>
    <dbReference type="NCBI Taxonomy" id="205917"/>
    <lineage>
        <taxon>Eukaryota</taxon>
        <taxon>Fungi</taxon>
        <taxon>Dikarya</taxon>
        <taxon>Basidiomycota</taxon>
        <taxon>Agaricomycotina</taxon>
        <taxon>Agaricomycetes</taxon>
        <taxon>Russulales</taxon>
        <taxon>Hericiaceae</taxon>
        <taxon>Dentipellis</taxon>
    </lineage>
</organism>
<dbReference type="PANTHER" id="PTHR24305:SF187">
    <property type="entry name" value="P450, PUTATIVE (EUROFUNG)-RELATED"/>
    <property type="match status" value="1"/>
</dbReference>
<feature type="binding site" description="axial binding residue" evidence="8">
    <location>
        <position position="176"/>
    </location>
    <ligand>
        <name>heme</name>
        <dbReference type="ChEBI" id="CHEBI:30413"/>
    </ligand>
    <ligandPart>
        <name>Fe</name>
        <dbReference type="ChEBI" id="CHEBI:18248"/>
    </ligandPart>
</feature>
<keyword evidence="5" id="KW-0560">Oxidoreductase</keyword>
<reference evidence="10 11" key="1">
    <citation type="submission" date="2019-02" db="EMBL/GenBank/DDBJ databases">
        <title>Genome sequencing of the rare red list fungi Dentipellis fragilis.</title>
        <authorList>
            <person name="Buettner E."/>
            <person name="Kellner H."/>
        </authorList>
    </citation>
    <scope>NUCLEOTIDE SEQUENCE [LARGE SCALE GENOMIC DNA]</scope>
    <source>
        <strain evidence="10 11">DSM 105465</strain>
    </source>
</reference>
<dbReference type="GO" id="GO:0016705">
    <property type="term" value="F:oxidoreductase activity, acting on paired donors, with incorporation or reduction of molecular oxygen"/>
    <property type="evidence" value="ECO:0007669"/>
    <property type="project" value="InterPro"/>
</dbReference>
<dbReference type="Pfam" id="PF00067">
    <property type="entry name" value="p450"/>
    <property type="match status" value="2"/>
</dbReference>
<evidence type="ECO:0000256" key="6">
    <source>
        <dbReference type="ARBA" id="ARBA00023004"/>
    </source>
</evidence>
<comment type="pathway">
    <text evidence="2">Secondary metabolite biosynthesis.</text>
</comment>
<dbReference type="STRING" id="205917.A0A4Y9YM98"/>
<keyword evidence="6 8" id="KW-0408">Iron</keyword>
<evidence type="ECO:0000256" key="7">
    <source>
        <dbReference type="ARBA" id="ARBA00023033"/>
    </source>
</evidence>
<dbReference type="AlphaFoldDB" id="A0A4Y9YM98"/>
<evidence type="ECO:0000256" key="8">
    <source>
        <dbReference type="PIRSR" id="PIRSR602401-1"/>
    </source>
</evidence>
<evidence type="ECO:0000256" key="2">
    <source>
        <dbReference type="ARBA" id="ARBA00005179"/>
    </source>
</evidence>
<comment type="cofactor">
    <cofactor evidence="1 8">
        <name>heme</name>
        <dbReference type="ChEBI" id="CHEBI:30413"/>
    </cofactor>
</comment>
<feature type="region of interest" description="Disordered" evidence="9">
    <location>
        <begin position="104"/>
        <end position="126"/>
    </location>
</feature>
<evidence type="ECO:0000313" key="10">
    <source>
        <dbReference type="EMBL" id="TFY62928.1"/>
    </source>
</evidence>
<dbReference type="InterPro" id="IPR050121">
    <property type="entry name" value="Cytochrome_P450_monoxygenase"/>
</dbReference>
<accession>A0A4Y9YM98</accession>
<dbReference type="GO" id="GO:0005506">
    <property type="term" value="F:iron ion binding"/>
    <property type="evidence" value="ECO:0007669"/>
    <property type="project" value="InterPro"/>
</dbReference>
<dbReference type="Proteomes" id="UP000298327">
    <property type="component" value="Unassembled WGS sequence"/>
</dbReference>
<proteinExistence type="inferred from homology"/>
<dbReference type="GO" id="GO:0020037">
    <property type="term" value="F:heme binding"/>
    <property type="evidence" value="ECO:0007669"/>
    <property type="project" value="InterPro"/>
</dbReference>
<keyword evidence="7" id="KW-0503">Monooxygenase</keyword>
<evidence type="ECO:0000256" key="4">
    <source>
        <dbReference type="ARBA" id="ARBA00022723"/>
    </source>
</evidence>
<gene>
    <name evidence="10" type="ORF">EVG20_g6526</name>
</gene>
<name>A0A4Y9YM98_9AGAM</name>
<dbReference type="GO" id="GO:0004497">
    <property type="term" value="F:monooxygenase activity"/>
    <property type="evidence" value="ECO:0007669"/>
    <property type="project" value="UniProtKB-KW"/>
</dbReference>
<evidence type="ECO:0000313" key="11">
    <source>
        <dbReference type="Proteomes" id="UP000298327"/>
    </source>
</evidence>
<evidence type="ECO:0008006" key="12">
    <source>
        <dbReference type="Google" id="ProtNLM"/>
    </source>
</evidence>
<dbReference type="PRINTS" id="PR00385">
    <property type="entry name" value="P450"/>
</dbReference>
<comment type="caution">
    <text evidence="10">The sequence shown here is derived from an EMBL/GenBank/DDBJ whole genome shotgun (WGS) entry which is preliminary data.</text>
</comment>
<comment type="similarity">
    <text evidence="3">Belongs to the cytochrome P450 family.</text>
</comment>
<dbReference type="PRINTS" id="PR00463">
    <property type="entry name" value="EP450I"/>
</dbReference>
<dbReference type="EMBL" id="SEOQ01000440">
    <property type="protein sequence ID" value="TFY62928.1"/>
    <property type="molecule type" value="Genomic_DNA"/>
</dbReference>
<dbReference type="PANTHER" id="PTHR24305">
    <property type="entry name" value="CYTOCHROME P450"/>
    <property type="match status" value="1"/>
</dbReference>
<dbReference type="Gene3D" id="1.10.630.10">
    <property type="entry name" value="Cytochrome P450"/>
    <property type="match status" value="2"/>
</dbReference>
<dbReference type="SUPFAM" id="SSF48264">
    <property type="entry name" value="Cytochrome P450"/>
    <property type="match status" value="1"/>
</dbReference>
<dbReference type="InterPro" id="IPR002401">
    <property type="entry name" value="Cyt_P450_E_grp-I"/>
</dbReference>
<keyword evidence="4 8" id="KW-0479">Metal-binding</keyword>
<sequence length="232" mass="25681">MKPAAPVAQQIVNGGYGLQAILGGSDSTATVLTSTLFYLATHSEAYARLQGEIDAVFVDADGVPDATKRAPMPSLNACMRKRDASPAPSRSLWIAAVGPAGLRSEDHWRPRHPLRNTSPRQHLEHPSRPTQLLRTHRLHPLALAQSRIQGRLGLKLHAAVLNPDAYHPFSFGPANCVGKNLALMEIRTVVFRLLHWFRVSALPGSVVREWEGEVQDWHIVKVPELYLHVETR</sequence>
<evidence type="ECO:0000256" key="3">
    <source>
        <dbReference type="ARBA" id="ARBA00010617"/>
    </source>
</evidence>
<evidence type="ECO:0000256" key="1">
    <source>
        <dbReference type="ARBA" id="ARBA00001971"/>
    </source>
</evidence>
<protein>
    <recommendedName>
        <fullName evidence="12">Cytochrome P450</fullName>
    </recommendedName>
</protein>